<gene>
    <name evidence="2" type="ORF">CAMP_LOCUS58</name>
</gene>
<dbReference type="EMBL" id="CANHGI010000001">
    <property type="protein sequence ID" value="CAI5437421.1"/>
    <property type="molecule type" value="Genomic_DNA"/>
</dbReference>
<sequence length="374" mass="40724">MIRRVYGCGLSASGALAIPSLVKPRQIDGETPVTAKQVKYPKRIDLDDVRHISAGFGFSLFASENVLYGSGLNNRFQIACKQSEEYMIRAKRIRLAEDPKILQISSGRAHSLILTTNGVFAFGENCFGQCGFDPQKSETLRKPTRLNIEENIKYIHCSLDSSFLVTQNGEVLSFGLNEDGQCANSEYGIQHVPTKIVGEANDAKIAKVAGSTDTILALSENGEVLIWGQTEYGQGLESSQGDIQLNVSRNICRNIEVSSIASTSSSCIISTSSGEVYVWGIGVLGMGPKTEKLSGLTKMDQPLFDDLKVKQIYAGNTNMAALNEKGNLFVWGENRFSTLGLGHKDRQHFPFRISIPGSIENLSLGPDISLFLAS</sequence>
<protein>
    <submittedName>
        <fullName evidence="2">Uncharacterized protein</fullName>
    </submittedName>
</protein>
<evidence type="ECO:0000256" key="1">
    <source>
        <dbReference type="PROSITE-ProRule" id="PRU00235"/>
    </source>
</evidence>
<dbReference type="InterPro" id="IPR053035">
    <property type="entry name" value="Mitochondrial_GEF_domain"/>
</dbReference>
<dbReference type="Gene3D" id="2.130.10.30">
    <property type="entry name" value="Regulator of chromosome condensation 1/beta-lactamase-inhibitor protein II"/>
    <property type="match status" value="2"/>
</dbReference>
<dbReference type="InterPro" id="IPR009091">
    <property type="entry name" value="RCC1/BLIP-II"/>
</dbReference>
<dbReference type="GO" id="GO:0070131">
    <property type="term" value="P:positive regulation of mitochondrial translation"/>
    <property type="evidence" value="ECO:0007669"/>
    <property type="project" value="TreeGrafter"/>
</dbReference>
<dbReference type="InterPro" id="IPR000408">
    <property type="entry name" value="Reg_chr_condens"/>
</dbReference>
<organism evidence="2 3">
    <name type="scientific">Caenorhabditis angaria</name>
    <dbReference type="NCBI Taxonomy" id="860376"/>
    <lineage>
        <taxon>Eukaryota</taxon>
        <taxon>Metazoa</taxon>
        <taxon>Ecdysozoa</taxon>
        <taxon>Nematoda</taxon>
        <taxon>Chromadorea</taxon>
        <taxon>Rhabditida</taxon>
        <taxon>Rhabditina</taxon>
        <taxon>Rhabditomorpha</taxon>
        <taxon>Rhabditoidea</taxon>
        <taxon>Rhabditidae</taxon>
        <taxon>Peloderinae</taxon>
        <taxon>Caenorhabditis</taxon>
    </lineage>
</organism>
<dbReference type="PANTHER" id="PTHR46337">
    <property type="entry name" value="RCC1-LIKE G EXCHANGING FACTOR-LIKE PROTEIN"/>
    <property type="match status" value="1"/>
</dbReference>
<dbReference type="GO" id="GO:0005743">
    <property type="term" value="C:mitochondrial inner membrane"/>
    <property type="evidence" value="ECO:0007669"/>
    <property type="project" value="TreeGrafter"/>
</dbReference>
<dbReference type="Proteomes" id="UP001152747">
    <property type="component" value="Unassembled WGS sequence"/>
</dbReference>
<feature type="repeat" description="RCC1" evidence="1">
    <location>
        <begin position="65"/>
        <end position="117"/>
    </location>
</feature>
<accession>A0A9P1MRU2</accession>
<dbReference type="GO" id="GO:0005085">
    <property type="term" value="F:guanyl-nucleotide exchange factor activity"/>
    <property type="evidence" value="ECO:0007669"/>
    <property type="project" value="TreeGrafter"/>
</dbReference>
<dbReference type="Pfam" id="PF13540">
    <property type="entry name" value="RCC1_2"/>
    <property type="match status" value="1"/>
</dbReference>
<name>A0A9P1MRU2_9PELO</name>
<dbReference type="Pfam" id="PF00415">
    <property type="entry name" value="RCC1"/>
    <property type="match status" value="2"/>
</dbReference>
<dbReference type="PANTHER" id="PTHR46337:SF1">
    <property type="entry name" value="RCC1-LIKE G EXCHANGING FACTOR-LIKE PROTEIN"/>
    <property type="match status" value="1"/>
</dbReference>
<dbReference type="PROSITE" id="PS50012">
    <property type="entry name" value="RCC1_3"/>
    <property type="match status" value="4"/>
</dbReference>
<evidence type="ECO:0000313" key="2">
    <source>
        <dbReference type="EMBL" id="CAI5437421.1"/>
    </source>
</evidence>
<dbReference type="SUPFAM" id="SSF50985">
    <property type="entry name" value="RCC1/BLIP-II"/>
    <property type="match status" value="1"/>
</dbReference>
<dbReference type="GO" id="GO:0019843">
    <property type="term" value="F:rRNA binding"/>
    <property type="evidence" value="ECO:0007669"/>
    <property type="project" value="TreeGrafter"/>
</dbReference>
<dbReference type="AlphaFoldDB" id="A0A9P1MRU2"/>
<comment type="caution">
    <text evidence="2">The sequence shown here is derived from an EMBL/GenBank/DDBJ whole genome shotgun (WGS) entry which is preliminary data.</text>
</comment>
<keyword evidence="3" id="KW-1185">Reference proteome</keyword>
<proteinExistence type="predicted"/>
<dbReference type="OrthoDB" id="70707at2759"/>
<reference evidence="2" key="1">
    <citation type="submission" date="2022-11" db="EMBL/GenBank/DDBJ databases">
        <authorList>
            <person name="Kikuchi T."/>
        </authorList>
    </citation>
    <scope>NUCLEOTIDE SEQUENCE</scope>
    <source>
        <strain evidence="2">PS1010</strain>
    </source>
</reference>
<feature type="repeat" description="RCC1" evidence="1">
    <location>
        <begin position="169"/>
        <end position="221"/>
    </location>
</feature>
<evidence type="ECO:0000313" key="3">
    <source>
        <dbReference type="Proteomes" id="UP001152747"/>
    </source>
</evidence>
<feature type="repeat" description="RCC1" evidence="1">
    <location>
        <begin position="117"/>
        <end position="168"/>
    </location>
</feature>
<feature type="repeat" description="RCC1" evidence="1">
    <location>
        <begin position="326"/>
        <end position="374"/>
    </location>
</feature>
<dbReference type="PRINTS" id="PR00633">
    <property type="entry name" value="RCCNDNSATION"/>
</dbReference>